<accession>A0A3M2LZL6</accession>
<dbReference type="GO" id="GO:0005737">
    <property type="term" value="C:cytoplasm"/>
    <property type="evidence" value="ECO:0007669"/>
    <property type="project" value="UniProtKB-SubCell"/>
</dbReference>
<feature type="transmembrane region" description="Helical" evidence="17">
    <location>
        <begin position="136"/>
        <end position="155"/>
    </location>
</feature>
<evidence type="ECO:0000256" key="14">
    <source>
        <dbReference type="ARBA" id="ARBA00024827"/>
    </source>
</evidence>
<evidence type="ECO:0000256" key="4">
    <source>
        <dbReference type="ARBA" id="ARBA00012438"/>
    </source>
</evidence>
<keyword evidence="20" id="KW-1185">Reference proteome</keyword>
<evidence type="ECO:0000256" key="11">
    <source>
        <dbReference type="ARBA" id="ARBA00023004"/>
    </source>
</evidence>
<feature type="compositionally biased region" description="Low complexity" evidence="16">
    <location>
        <begin position="378"/>
        <end position="391"/>
    </location>
</feature>
<dbReference type="GO" id="GO:0016020">
    <property type="term" value="C:membrane"/>
    <property type="evidence" value="ECO:0007669"/>
    <property type="project" value="InterPro"/>
</dbReference>
<keyword evidence="11" id="KW-0408">Iron</keyword>
<comment type="function">
    <text evidence="14">Member of the two-component regulatory system NreB/NreC involved in the control of dissimilatory nitrate/nitrite reduction in response to oxygen. NreB functions as a direct oxygen sensor histidine kinase which is autophosphorylated, in the absence of oxygen, probably at the conserved histidine residue, and transfers its phosphate group probably to a conserved aspartate residue of NreC. NreB/NreC activates the expression of the nitrate (narGHJI) and nitrite (nir) reductase operons, as well as the putative nitrate transporter gene narT.</text>
</comment>
<keyword evidence="17" id="KW-0812">Transmembrane</keyword>
<dbReference type="InterPro" id="IPR017205">
    <property type="entry name" value="Sig_transdc_His_kinase_ChrS"/>
</dbReference>
<dbReference type="PRINTS" id="PR00344">
    <property type="entry name" value="BCTRLSENSOR"/>
</dbReference>
<dbReference type="InterPro" id="IPR036890">
    <property type="entry name" value="HATPase_C_sf"/>
</dbReference>
<keyword evidence="7" id="KW-0963">Cytoplasm</keyword>
<evidence type="ECO:0000256" key="12">
    <source>
        <dbReference type="ARBA" id="ARBA00023012"/>
    </source>
</evidence>
<keyword evidence="6" id="KW-0004">4Fe-4S</keyword>
<evidence type="ECO:0000256" key="15">
    <source>
        <dbReference type="ARBA" id="ARBA00030800"/>
    </source>
</evidence>
<dbReference type="PANTHER" id="PTHR24421:SF62">
    <property type="entry name" value="SENSORY TRANSDUCTION HISTIDINE KINASE"/>
    <property type="match status" value="1"/>
</dbReference>
<feature type="compositionally biased region" description="Polar residues" evidence="16">
    <location>
        <begin position="236"/>
        <end position="245"/>
    </location>
</feature>
<keyword evidence="9" id="KW-0479">Metal-binding</keyword>
<evidence type="ECO:0000256" key="9">
    <source>
        <dbReference type="ARBA" id="ARBA00022723"/>
    </source>
</evidence>
<feature type="region of interest" description="Disordered" evidence="16">
    <location>
        <begin position="424"/>
        <end position="466"/>
    </location>
</feature>
<dbReference type="Pfam" id="PF02518">
    <property type="entry name" value="HATPase_c"/>
    <property type="match status" value="1"/>
</dbReference>
<keyword evidence="8" id="KW-0808">Transferase</keyword>
<dbReference type="PROSITE" id="PS50109">
    <property type="entry name" value="HIS_KIN"/>
    <property type="match status" value="1"/>
</dbReference>
<feature type="transmembrane region" description="Helical" evidence="17">
    <location>
        <begin position="42"/>
        <end position="60"/>
    </location>
</feature>
<dbReference type="Gene3D" id="3.30.565.10">
    <property type="entry name" value="Histidine kinase-like ATPase, C-terminal domain"/>
    <property type="match status" value="1"/>
</dbReference>
<evidence type="ECO:0000256" key="7">
    <source>
        <dbReference type="ARBA" id="ARBA00022490"/>
    </source>
</evidence>
<dbReference type="SMART" id="SM00387">
    <property type="entry name" value="HATPase_c"/>
    <property type="match status" value="1"/>
</dbReference>
<evidence type="ECO:0000256" key="10">
    <source>
        <dbReference type="ARBA" id="ARBA00022777"/>
    </source>
</evidence>
<dbReference type="CDD" id="cd16917">
    <property type="entry name" value="HATPase_UhpB-NarQ-NarX-like"/>
    <property type="match status" value="1"/>
</dbReference>
<dbReference type="AlphaFoldDB" id="A0A3M2LZL6"/>
<comment type="subcellular location">
    <subcellularLocation>
        <location evidence="3">Cytoplasm</location>
    </subcellularLocation>
</comment>
<keyword evidence="17" id="KW-0472">Membrane</keyword>
<comment type="cofactor">
    <cofactor evidence="2">
        <name>[4Fe-4S] cluster</name>
        <dbReference type="ChEBI" id="CHEBI:49883"/>
    </cofactor>
</comment>
<evidence type="ECO:0000256" key="6">
    <source>
        <dbReference type="ARBA" id="ARBA00022485"/>
    </source>
</evidence>
<comment type="caution">
    <text evidence="19">The sequence shown here is derived from an EMBL/GenBank/DDBJ whole genome shotgun (WGS) entry which is preliminary data.</text>
</comment>
<name>A0A3M2LZL6_9ACTN</name>
<dbReference type="EC" id="2.7.13.3" evidence="4"/>
<dbReference type="InterPro" id="IPR005467">
    <property type="entry name" value="His_kinase_dom"/>
</dbReference>
<dbReference type="InterPro" id="IPR003594">
    <property type="entry name" value="HATPase_dom"/>
</dbReference>
<sequence>MNPAAHTPTPRALEWCLHLLAVALLALAPVRALSNGEPHASLIFVVAVICAAVYAAGPLTPRVRRSRRAAAVWLAALSAAWLVLLVLTADGVWVAFPLYFLHLHLLPRRVGLAATAATAAAAITAVAAHNHQFTPAVAIGPTLGAAVAVAVVWGYQALYRESEQRRRLIEELTATRADLAAVQHTAGVLEERQRLAQEIHDTLAQGLSSIQLLLRAAERSLPRPASRSATAPGDTSAGTSYGSSADDSLDKVARYVDQARQTAMDNLAEARRFVAALMPPSLDDVSLAGALERLCAATSARHPLTARFHLTGSPLPLPTAYEVALLRVAQSALANTVQHAEAGSVDVTLSFLGDHVALDIVDDGIGFDPALPTATAVSGPSRPPSASSTTPIGGSGFGLAAMRARARALGGTLTVESSPGLGAALAVQLPLPQAPESQPAPRETGRPSEGSQDDPDTDPGWGRTRD</sequence>
<feature type="transmembrane region" description="Helical" evidence="17">
    <location>
        <begin position="110"/>
        <end position="129"/>
    </location>
</feature>
<keyword evidence="10 19" id="KW-0418">Kinase</keyword>
<dbReference type="PANTHER" id="PTHR24421">
    <property type="entry name" value="NITRATE/NITRITE SENSOR PROTEIN NARX-RELATED"/>
    <property type="match status" value="1"/>
</dbReference>
<evidence type="ECO:0000256" key="8">
    <source>
        <dbReference type="ARBA" id="ARBA00022679"/>
    </source>
</evidence>
<feature type="transmembrane region" description="Helical" evidence="17">
    <location>
        <begin position="72"/>
        <end position="98"/>
    </location>
</feature>
<feature type="domain" description="Histidine kinase" evidence="18">
    <location>
        <begin position="325"/>
        <end position="433"/>
    </location>
</feature>
<evidence type="ECO:0000313" key="19">
    <source>
        <dbReference type="EMBL" id="RMI42909.1"/>
    </source>
</evidence>
<dbReference type="Gene3D" id="1.20.5.1930">
    <property type="match status" value="1"/>
</dbReference>
<dbReference type="PIRSF" id="PIRSF037434">
    <property type="entry name" value="STHK_ChrS"/>
    <property type="match status" value="1"/>
</dbReference>
<organism evidence="19 20">
    <name type="scientific">Actinomadura harenae</name>
    <dbReference type="NCBI Taxonomy" id="2483351"/>
    <lineage>
        <taxon>Bacteria</taxon>
        <taxon>Bacillati</taxon>
        <taxon>Actinomycetota</taxon>
        <taxon>Actinomycetes</taxon>
        <taxon>Streptosporangiales</taxon>
        <taxon>Thermomonosporaceae</taxon>
        <taxon>Actinomadura</taxon>
    </lineage>
</organism>
<dbReference type="RefSeq" id="WP_122195546.1">
    <property type="nucleotide sequence ID" value="NZ_JBHSKC010000017.1"/>
</dbReference>
<dbReference type="SUPFAM" id="SSF55874">
    <property type="entry name" value="ATPase domain of HSP90 chaperone/DNA topoisomerase II/histidine kinase"/>
    <property type="match status" value="1"/>
</dbReference>
<dbReference type="InterPro" id="IPR050482">
    <property type="entry name" value="Sensor_HK_TwoCompSys"/>
</dbReference>
<dbReference type="Pfam" id="PF07730">
    <property type="entry name" value="HisKA_3"/>
    <property type="match status" value="1"/>
</dbReference>
<evidence type="ECO:0000256" key="5">
    <source>
        <dbReference type="ARBA" id="ARBA00017322"/>
    </source>
</evidence>
<dbReference type="GO" id="GO:0000155">
    <property type="term" value="F:phosphorelay sensor kinase activity"/>
    <property type="evidence" value="ECO:0007669"/>
    <property type="project" value="InterPro"/>
</dbReference>
<feature type="region of interest" description="Disordered" evidence="16">
    <location>
        <begin position="223"/>
        <end position="245"/>
    </location>
</feature>
<evidence type="ECO:0000256" key="3">
    <source>
        <dbReference type="ARBA" id="ARBA00004496"/>
    </source>
</evidence>
<evidence type="ECO:0000256" key="1">
    <source>
        <dbReference type="ARBA" id="ARBA00000085"/>
    </source>
</evidence>
<dbReference type="EMBL" id="RFFG01000029">
    <property type="protein sequence ID" value="RMI42909.1"/>
    <property type="molecule type" value="Genomic_DNA"/>
</dbReference>
<feature type="region of interest" description="Disordered" evidence="16">
    <location>
        <begin position="375"/>
        <end position="394"/>
    </location>
</feature>
<evidence type="ECO:0000256" key="2">
    <source>
        <dbReference type="ARBA" id="ARBA00001966"/>
    </source>
</evidence>
<evidence type="ECO:0000256" key="13">
    <source>
        <dbReference type="ARBA" id="ARBA00023014"/>
    </source>
</evidence>
<dbReference type="GO" id="GO:0046983">
    <property type="term" value="F:protein dimerization activity"/>
    <property type="evidence" value="ECO:0007669"/>
    <property type="project" value="InterPro"/>
</dbReference>
<dbReference type="Proteomes" id="UP000282674">
    <property type="component" value="Unassembled WGS sequence"/>
</dbReference>
<comment type="catalytic activity">
    <reaction evidence="1">
        <text>ATP + protein L-histidine = ADP + protein N-phospho-L-histidine.</text>
        <dbReference type="EC" id="2.7.13.3"/>
    </reaction>
</comment>
<evidence type="ECO:0000256" key="16">
    <source>
        <dbReference type="SAM" id="MobiDB-lite"/>
    </source>
</evidence>
<evidence type="ECO:0000256" key="17">
    <source>
        <dbReference type="SAM" id="Phobius"/>
    </source>
</evidence>
<evidence type="ECO:0000259" key="18">
    <source>
        <dbReference type="PROSITE" id="PS50109"/>
    </source>
</evidence>
<reference evidence="19 20" key="1">
    <citation type="submission" date="2018-10" db="EMBL/GenBank/DDBJ databases">
        <title>Isolation from soil.</title>
        <authorList>
            <person name="Hu J."/>
        </authorList>
    </citation>
    <scope>NUCLEOTIDE SEQUENCE [LARGE SCALE GENOMIC DNA]</scope>
    <source>
        <strain evidence="19 20">NEAU-Ht49</strain>
    </source>
</reference>
<dbReference type="GO" id="GO:0051539">
    <property type="term" value="F:4 iron, 4 sulfur cluster binding"/>
    <property type="evidence" value="ECO:0007669"/>
    <property type="project" value="UniProtKB-KW"/>
</dbReference>
<protein>
    <recommendedName>
        <fullName evidence="5">Oxygen sensor histidine kinase NreB</fullName>
        <ecNumber evidence="4">2.7.13.3</ecNumber>
    </recommendedName>
    <alternativeName>
        <fullName evidence="15">Nitrogen regulation protein B</fullName>
    </alternativeName>
</protein>
<feature type="compositionally biased region" description="Low complexity" evidence="16">
    <location>
        <begin position="424"/>
        <end position="435"/>
    </location>
</feature>
<dbReference type="InterPro" id="IPR004358">
    <property type="entry name" value="Sig_transdc_His_kin-like_C"/>
</dbReference>
<dbReference type="InterPro" id="IPR011712">
    <property type="entry name" value="Sig_transdc_His_kin_sub3_dim/P"/>
</dbReference>
<evidence type="ECO:0000313" key="20">
    <source>
        <dbReference type="Proteomes" id="UP000282674"/>
    </source>
</evidence>
<proteinExistence type="predicted"/>
<gene>
    <name evidence="19" type="ORF">EBO15_17935</name>
</gene>
<keyword evidence="13" id="KW-0411">Iron-sulfur</keyword>
<keyword evidence="17" id="KW-1133">Transmembrane helix</keyword>
<dbReference type="OrthoDB" id="227596at2"/>
<keyword evidence="12" id="KW-0902">Two-component regulatory system</keyword>
<dbReference type="GO" id="GO:0046872">
    <property type="term" value="F:metal ion binding"/>
    <property type="evidence" value="ECO:0007669"/>
    <property type="project" value="UniProtKB-KW"/>
</dbReference>